<name>A0A1I4EP93_9HYPH</name>
<accession>A0A1I4EP93</accession>
<proteinExistence type="predicted"/>
<dbReference type="Proteomes" id="UP000323300">
    <property type="component" value="Unassembled WGS sequence"/>
</dbReference>
<keyword evidence="1" id="KW-1133">Transmembrane helix</keyword>
<dbReference type="EMBL" id="FOSL01000028">
    <property type="protein sequence ID" value="SFL06910.1"/>
    <property type="molecule type" value="Genomic_DNA"/>
</dbReference>
<keyword evidence="1" id="KW-0472">Membrane</keyword>
<keyword evidence="3" id="KW-1185">Reference proteome</keyword>
<organism evidence="2 3">
    <name type="scientific">Neomesorhizobium albiziae</name>
    <dbReference type="NCBI Taxonomy" id="335020"/>
    <lineage>
        <taxon>Bacteria</taxon>
        <taxon>Pseudomonadati</taxon>
        <taxon>Pseudomonadota</taxon>
        <taxon>Alphaproteobacteria</taxon>
        <taxon>Hyphomicrobiales</taxon>
        <taxon>Phyllobacteriaceae</taxon>
        <taxon>Neomesorhizobium</taxon>
    </lineage>
</organism>
<gene>
    <name evidence="2" type="ORF">SAMN04488498_12829</name>
</gene>
<dbReference type="AlphaFoldDB" id="A0A1I4EP93"/>
<evidence type="ECO:0000313" key="3">
    <source>
        <dbReference type="Proteomes" id="UP000323300"/>
    </source>
</evidence>
<evidence type="ECO:0000313" key="2">
    <source>
        <dbReference type="EMBL" id="SFL06910.1"/>
    </source>
</evidence>
<feature type="transmembrane region" description="Helical" evidence="1">
    <location>
        <begin position="38"/>
        <end position="59"/>
    </location>
</feature>
<protein>
    <submittedName>
        <fullName evidence="2">Uncharacterized protein</fullName>
    </submittedName>
</protein>
<keyword evidence="1" id="KW-0812">Transmembrane</keyword>
<sequence>MNAQARKLSDAELIEIAHLDEATFALIARAELQRRNTWFSDTTLIVAMISMVFAAIALLL</sequence>
<reference evidence="2 3" key="1">
    <citation type="submission" date="2016-10" db="EMBL/GenBank/DDBJ databases">
        <authorList>
            <person name="Varghese N."/>
            <person name="Submissions S."/>
        </authorList>
    </citation>
    <scope>NUCLEOTIDE SEQUENCE [LARGE SCALE GENOMIC DNA]</scope>
    <source>
        <strain evidence="2 3">DSM 21822</strain>
    </source>
</reference>
<evidence type="ECO:0000256" key="1">
    <source>
        <dbReference type="SAM" id="Phobius"/>
    </source>
</evidence>